<sequence length="374" mass="42133">MHLYIHIPFCRQACHYCDFHFSTNTSGKQAMTEAIVSEIELQRNYLADQYVETIYFGGGTPSLLTESQLNMILNAVYKNFSVAPDAEITLEANPDDLDQEKTEQFKRAGINRLSIGIQSFHEPHLQFLNRVHSASEAGDCVKTAQDSGITNISIDLIYAIPAPDHTILLDDIRKASGLDVAHISAYCLTIEPQTTFGNWLKKNKIKPVDEEFAARQFEILVSSLAENGYEQYEISNFARNQQYSRHNSSYWKQHPYLGVGPSAHSYNGSSRQYNISNNAKYLQAIQNETIPATTEILTSADQTNEYILTGLRTKWGVKVEKLELLSQGFFTVQNGKRLENMLTKGWIKKDGGSILLTEPGKLFADRIASDLFID</sequence>
<dbReference type="InterPro" id="IPR013785">
    <property type="entry name" value="Aldolase_TIM"/>
</dbReference>
<organism evidence="12 13">
    <name type="scientific">Dyadobacter flavalbus</name>
    <dbReference type="NCBI Taxonomy" id="2579942"/>
    <lineage>
        <taxon>Bacteria</taxon>
        <taxon>Pseudomonadati</taxon>
        <taxon>Bacteroidota</taxon>
        <taxon>Cytophagia</taxon>
        <taxon>Cytophagales</taxon>
        <taxon>Spirosomataceae</taxon>
        <taxon>Dyadobacter</taxon>
    </lineage>
</organism>
<dbReference type="Pfam" id="PF06969">
    <property type="entry name" value="HemN_C"/>
    <property type="match status" value="1"/>
</dbReference>
<evidence type="ECO:0000259" key="11">
    <source>
        <dbReference type="PROSITE" id="PS51918"/>
    </source>
</evidence>
<dbReference type="InterPro" id="IPR034505">
    <property type="entry name" value="Coproporphyrinogen-III_oxidase"/>
</dbReference>
<dbReference type="SUPFAM" id="SSF102114">
    <property type="entry name" value="Radical SAM enzymes"/>
    <property type="match status" value="1"/>
</dbReference>
<dbReference type="SFLD" id="SFLDF00288">
    <property type="entry name" value="HemN-like__clustered_with_nucl"/>
    <property type="match status" value="1"/>
</dbReference>
<evidence type="ECO:0000256" key="10">
    <source>
        <dbReference type="RuleBase" id="RU364116"/>
    </source>
</evidence>
<dbReference type="SFLD" id="SFLDF00562">
    <property type="entry name" value="HemN-like__clustered_with_heat"/>
    <property type="match status" value="1"/>
</dbReference>
<evidence type="ECO:0000256" key="2">
    <source>
        <dbReference type="ARBA" id="ARBA00006100"/>
    </source>
</evidence>
<dbReference type="NCBIfam" id="TIGR00539">
    <property type="entry name" value="hemN_rel"/>
    <property type="match status" value="1"/>
</dbReference>
<comment type="similarity">
    <text evidence="2">Belongs to the anaerobic coproporphyrinogen-III oxidase family. HemW subfamily.</text>
</comment>
<dbReference type="AlphaFoldDB" id="A0A5M8QDQ8"/>
<evidence type="ECO:0000256" key="6">
    <source>
        <dbReference type="ARBA" id="ARBA00022723"/>
    </source>
</evidence>
<evidence type="ECO:0000313" key="12">
    <source>
        <dbReference type="EMBL" id="KAA6434149.1"/>
    </source>
</evidence>
<evidence type="ECO:0000256" key="4">
    <source>
        <dbReference type="ARBA" id="ARBA00022617"/>
    </source>
</evidence>
<keyword evidence="10" id="KW-0963">Cytoplasm</keyword>
<dbReference type="PANTHER" id="PTHR13932:SF5">
    <property type="entry name" value="RADICAL S-ADENOSYL METHIONINE DOMAIN-CONTAINING PROTEIN 1, MITOCHONDRIAL"/>
    <property type="match status" value="1"/>
</dbReference>
<evidence type="ECO:0000256" key="7">
    <source>
        <dbReference type="ARBA" id="ARBA00023004"/>
    </source>
</evidence>
<keyword evidence="7 10" id="KW-0408">Iron</keyword>
<dbReference type="InterPro" id="IPR007197">
    <property type="entry name" value="rSAM"/>
</dbReference>
<dbReference type="InterPro" id="IPR006638">
    <property type="entry name" value="Elp3/MiaA/NifB-like_rSAM"/>
</dbReference>
<evidence type="ECO:0000256" key="8">
    <source>
        <dbReference type="ARBA" id="ARBA00023014"/>
    </source>
</evidence>
<dbReference type="GO" id="GO:0004109">
    <property type="term" value="F:coproporphyrinogen oxidase activity"/>
    <property type="evidence" value="ECO:0007669"/>
    <property type="project" value="InterPro"/>
</dbReference>
<dbReference type="OrthoDB" id="9808022at2"/>
<dbReference type="Gene3D" id="3.20.20.70">
    <property type="entry name" value="Aldolase class I"/>
    <property type="match status" value="1"/>
</dbReference>
<keyword evidence="5 10" id="KW-0949">S-adenosyl-L-methionine</keyword>
<feature type="domain" description="Radical SAM core" evidence="11">
    <location>
        <begin position="1"/>
        <end position="230"/>
    </location>
</feature>
<protein>
    <recommendedName>
        <fullName evidence="3 10">Heme chaperone HemW</fullName>
    </recommendedName>
</protein>
<evidence type="ECO:0000256" key="1">
    <source>
        <dbReference type="ARBA" id="ARBA00001966"/>
    </source>
</evidence>
<dbReference type="GO" id="GO:0005737">
    <property type="term" value="C:cytoplasm"/>
    <property type="evidence" value="ECO:0007669"/>
    <property type="project" value="UniProtKB-SubCell"/>
</dbReference>
<comment type="function">
    <text evidence="10">Probably acts as a heme chaperone, transferring heme to an unknown acceptor. Binds one molecule of heme per monomer, possibly covalently. Binds 1 [4Fe-4S] cluster. The cluster is coordinated with 3 cysteines and an exchangeable S-adenosyl-L-methionine.</text>
</comment>
<dbReference type="SMART" id="SM00729">
    <property type="entry name" value="Elp3"/>
    <property type="match status" value="1"/>
</dbReference>
<dbReference type="GO" id="GO:0046872">
    <property type="term" value="F:metal ion binding"/>
    <property type="evidence" value="ECO:0007669"/>
    <property type="project" value="UniProtKB-UniRule"/>
</dbReference>
<dbReference type="InterPro" id="IPR004559">
    <property type="entry name" value="HemW-like"/>
</dbReference>
<dbReference type="RefSeq" id="WP_139014314.1">
    <property type="nucleotide sequence ID" value="NZ_VBSN01000069.1"/>
</dbReference>
<name>A0A5M8QDQ8_9BACT</name>
<keyword evidence="13" id="KW-1185">Reference proteome</keyword>
<dbReference type="PANTHER" id="PTHR13932">
    <property type="entry name" value="COPROPORPHYRINIGEN III OXIDASE"/>
    <property type="match status" value="1"/>
</dbReference>
<dbReference type="GO" id="GO:0051539">
    <property type="term" value="F:4 iron, 4 sulfur cluster binding"/>
    <property type="evidence" value="ECO:0007669"/>
    <property type="project" value="UniProtKB-UniRule"/>
</dbReference>
<proteinExistence type="inferred from homology"/>
<keyword evidence="10" id="KW-0004">4Fe-4S</keyword>
<accession>A0A5M8QDQ8</accession>
<dbReference type="InterPro" id="IPR010723">
    <property type="entry name" value="HemN_C"/>
</dbReference>
<comment type="cofactor">
    <cofactor evidence="1">
        <name>[4Fe-4S] cluster</name>
        <dbReference type="ChEBI" id="CHEBI:49883"/>
    </cofactor>
</comment>
<dbReference type="CDD" id="cd01335">
    <property type="entry name" value="Radical_SAM"/>
    <property type="match status" value="1"/>
</dbReference>
<keyword evidence="8 10" id="KW-0411">Iron-sulfur</keyword>
<comment type="subcellular location">
    <subcellularLocation>
        <location evidence="10">Cytoplasm</location>
    </subcellularLocation>
</comment>
<dbReference type="EMBL" id="VBSN01000069">
    <property type="protein sequence ID" value="KAA6434149.1"/>
    <property type="molecule type" value="Genomic_DNA"/>
</dbReference>
<reference evidence="12 13" key="1">
    <citation type="submission" date="2019-05" db="EMBL/GenBank/DDBJ databases">
        <authorList>
            <person name="Qu J.-H."/>
        </authorList>
    </citation>
    <scope>NUCLEOTIDE SEQUENCE [LARGE SCALE GENOMIC DNA]</scope>
    <source>
        <strain evidence="12 13">NS28</strain>
    </source>
</reference>
<evidence type="ECO:0000256" key="5">
    <source>
        <dbReference type="ARBA" id="ARBA00022691"/>
    </source>
</evidence>
<dbReference type="SFLD" id="SFLDG01065">
    <property type="entry name" value="anaerobic_coproporphyrinogen-I"/>
    <property type="match status" value="1"/>
</dbReference>
<keyword evidence="4 10" id="KW-0349">Heme</keyword>
<keyword evidence="6 10" id="KW-0479">Metal-binding</keyword>
<comment type="caution">
    <text evidence="12">The sequence shown here is derived from an EMBL/GenBank/DDBJ whole genome shotgun (WGS) entry which is preliminary data.</text>
</comment>
<evidence type="ECO:0000313" key="13">
    <source>
        <dbReference type="Proteomes" id="UP000323994"/>
    </source>
</evidence>
<dbReference type="Pfam" id="PF04055">
    <property type="entry name" value="Radical_SAM"/>
    <property type="match status" value="1"/>
</dbReference>
<evidence type="ECO:0000256" key="3">
    <source>
        <dbReference type="ARBA" id="ARBA00017228"/>
    </source>
</evidence>
<dbReference type="GO" id="GO:0006779">
    <property type="term" value="P:porphyrin-containing compound biosynthetic process"/>
    <property type="evidence" value="ECO:0007669"/>
    <property type="project" value="InterPro"/>
</dbReference>
<gene>
    <name evidence="12" type="primary">hemW</name>
    <name evidence="12" type="ORF">FEM33_22985</name>
</gene>
<dbReference type="SFLD" id="SFLDS00029">
    <property type="entry name" value="Radical_SAM"/>
    <property type="match status" value="1"/>
</dbReference>
<evidence type="ECO:0000256" key="9">
    <source>
        <dbReference type="ARBA" id="ARBA00023186"/>
    </source>
</evidence>
<keyword evidence="9 10" id="KW-0143">Chaperone</keyword>
<dbReference type="InterPro" id="IPR058240">
    <property type="entry name" value="rSAM_sf"/>
</dbReference>
<dbReference type="PROSITE" id="PS51918">
    <property type="entry name" value="RADICAL_SAM"/>
    <property type="match status" value="1"/>
</dbReference>
<dbReference type="Proteomes" id="UP000323994">
    <property type="component" value="Unassembled WGS sequence"/>
</dbReference>